<dbReference type="InterPro" id="IPR001466">
    <property type="entry name" value="Beta-lactam-related"/>
</dbReference>
<dbReference type="PANTHER" id="PTHR43283">
    <property type="entry name" value="BETA-LACTAMASE-RELATED"/>
    <property type="match status" value="1"/>
</dbReference>
<dbReference type="EMBL" id="LLYB01000127">
    <property type="protein sequence ID" value="KRR16362.1"/>
    <property type="molecule type" value="Genomic_DNA"/>
</dbReference>
<comment type="caution">
    <text evidence="2">The sequence shown here is derived from an EMBL/GenBank/DDBJ whole genome shotgun (WGS) entry which is preliminary data.</text>
</comment>
<dbReference type="STRING" id="722472.SAMN05444321_2164"/>
<dbReference type="InterPro" id="IPR012338">
    <property type="entry name" value="Beta-lactam/transpept-like"/>
</dbReference>
<dbReference type="Pfam" id="PF00144">
    <property type="entry name" value="Beta-lactamase"/>
    <property type="match status" value="1"/>
</dbReference>
<dbReference type="PANTHER" id="PTHR43283:SF3">
    <property type="entry name" value="BETA-LACTAMASE FAMILY PROTEIN (AFU_ORTHOLOGUE AFUA_5G07500)"/>
    <property type="match status" value="1"/>
</dbReference>
<reference evidence="2 3" key="1">
    <citation type="submission" date="2014-03" db="EMBL/GenBank/DDBJ databases">
        <title>Bradyrhizobium valentinum sp. nov., isolated from effective nodules of Lupinus mariae-josephae, a lupine endemic of basic-lime soils in Eastern Spain.</title>
        <authorList>
            <person name="Duran D."/>
            <person name="Rey L."/>
            <person name="Navarro A."/>
            <person name="Busquets A."/>
            <person name="Imperial J."/>
            <person name="Ruiz-Argueso T."/>
        </authorList>
    </citation>
    <scope>NUCLEOTIDE SEQUENCE [LARGE SCALE GENOMIC DNA]</scope>
    <source>
        <strain evidence="2 3">CCBAU 23086</strain>
    </source>
</reference>
<accession>A0A0R3M910</accession>
<feature type="domain" description="Beta-lactamase-related" evidence="1">
    <location>
        <begin position="7"/>
        <end position="370"/>
    </location>
</feature>
<organism evidence="2 3">
    <name type="scientific">Bradyrhizobium lablabi</name>
    <dbReference type="NCBI Taxonomy" id="722472"/>
    <lineage>
        <taxon>Bacteria</taxon>
        <taxon>Pseudomonadati</taxon>
        <taxon>Pseudomonadota</taxon>
        <taxon>Alphaproteobacteria</taxon>
        <taxon>Hyphomicrobiales</taxon>
        <taxon>Nitrobacteraceae</taxon>
        <taxon>Bradyrhizobium</taxon>
    </lineage>
</organism>
<dbReference type="SUPFAM" id="SSF56601">
    <property type="entry name" value="beta-lactamase/transpeptidase-like"/>
    <property type="match status" value="1"/>
</dbReference>
<sequence length="397" mass="42793">MQSKAAIDQVLRQKCEAKEIPGVVAMAATGSDVIYQGAFGKRDLGKNEDMTADSVFWIASMTKAITCAAGMQLVEQGKLSLDEPIGKILPDLANPQVLEGFDAKGEPKLRPAKIPITLRQLMTHTAGLAYGFWNGDMAAYLEKAAVPPITTCQNAALKTPLIAEPGTRWEYGTNIDFVGKAVEAVSGKRLDAYLRDNIFTPLGMNDTAFKITDSMRKRLVGMHARGDDGSLAPIPFEIEQEPEFHMGGGGLYSTAADYIKFTQMILNKGRGNGNQLLKPETVALMSQNHIGDLTIGKLTTVLPMYTNDVDLYPDIVKKWGLSFLINTAKTPEGRSAGSLAWAGLANSYFWIDPARNVAGVILMQLLPFADATALEALAGFERGVYADLDAGSGQRAA</sequence>
<protein>
    <submittedName>
        <fullName evidence="2">1,4-butanediol diacrylate esterase</fullName>
    </submittedName>
</protein>
<dbReference type="RefSeq" id="WP_057862693.1">
    <property type="nucleotide sequence ID" value="NZ_LLYB01000127.1"/>
</dbReference>
<name>A0A0R3M910_9BRAD</name>
<dbReference type="AlphaFoldDB" id="A0A0R3M910"/>
<dbReference type="InterPro" id="IPR050789">
    <property type="entry name" value="Diverse_Enzym_Activities"/>
</dbReference>
<dbReference type="OrthoDB" id="9808046at2"/>
<dbReference type="Proteomes" id="UP000051660">
    <property type="component" value="Unassembled WGS sequence"/>
</dbReference>
<evidence type="ECO:0000259" key="1">
    <source>
        <dbReference type="Pfam" id="PF00144"/>
    </source>
</evidence>
<proteinExistence type="predicted"/>
<evidence type="ECO:0000313" key="3">
    <source>
        <dbReference type="Proteomes" id="UP000051660"/>
    </source>
</evidence>
<gene>
    <name evidence="2" type="ORF">CQ14_15865</name>
</gene>
<dbReference type="Gene3D" id="3.40.710.10">
    <property type="entry name" value="DD-peptidase/beta-lactamase superfamily"/>
    <property type="match status" value="1"/>
</dbReference>
<evidence type="ECO:0000313" key="2">
    <source>
        <dbReference type="EMBL" id="KRR16362.1"/>
    </source>
</evidence>